<feature type="non-terminal residue" evidence="1">
    <location>
        <position position="1"/>
    </location>
</feature>
<name>A0A225VYP8_9STRA</name>
<evidence type="ECO:0000313" key="2">
    <source>
        <dbReference type="Proteomes" id="UP000198211"/>
    </source>
</evidence>
<organism evidence="1 2">
    <name type="scientific">Phytophthora megakarya</name>
    <dbReference type="NCBI Taxonomy" id="4795"/>
    <lineage>
        <taxon>Eukaryota</taxon>
        <taxon>Sar</taxon>
        <taxon>Stramenopiles</taxon>
        <taxon>Oomycota</taxon>
        <taxon>Peronosporomycetes</taxon>
        <taxon>Peronosporales</taxon>
        <taxon>Peronosporaceae</taxon>
        <taxon>Phytophthora</taxon>
    </lineage>
</organism>
<comment type="caution">
    <text evidence="1">The sequence shown here is derived from an EMBL/GenBank/DDBJ whole genome shotgun (WGS) entry which is preliminary data.</text>
</comment>
<keyword evidence="2" id="KW-1185">Reference proteome</keyword>
<dbReference type="EMBL" id="NBNE01002623">
    <property type="protein sequence ID" value="OWZ09907.1"/>
    <property type="molecule type" value="Genomic_DNA"/>
</dbReference>
<accession>A0A225VYP8</accession>
<protein>
    <submittedName>
        <fullName evidence="1">Pol Polyprotein</fullName>
    </submittedName>
</protein>
<dbReference type="Proteomes" id="UP000198211">
    <property type="component" value="Unassembled WGS sequence"/>
</dbReference>
<gene>
    <name evidence="1" type="ORF">PHMEG_00017311</name>
</gene>
<dbReference type="OrthoDB" id="2426083at2759"/>
<evidence type="ECO:0000313" key="1">
    <source>
        <dbReference type="EMBL" id="OWZ09907.1"/>
    </source>
</evidence>
<dbReference type="AlphaFoldDB" id="A0A225VYP8"/>
<sequence length="141" mass="16638">KRARIYRGRLSIIQPMILSVLWHFTLHFELPTIMIQRVQSLVEKYLLTRSRKPVRRFLKRAKRSICYIPFEKGGLQIPHIRIMCEQPSRISKISRGIKLGTAVLKKCRKSSNKSLFIKPDGDLSVQVQKRILLWRCFISHI</sequence>
<proteinExistence type="predicted"/>
<reference evidence="2" key="1">
    <citation type="submission" date="2017-03" db="EMBL/GenBank/DDBJ databases">
        <title>Phytopthora megakarya and P. palmivora, two closely related causual agents of cacao black pod achieved similar genome size and gene model numbers by different mechanisms.</title>
        <authorList>
            <person name="Ali S."/>
            <person name="Shao J."/>
            <person name="Larry D.J."/>
            <person name="Kronmiller B."/>
            <person name="Shen D."/>
            <person name="Strem M.D."/>
            <person name="Melnick R.L."/>
            <person name="Guiltinan M.J."/>
            <person name="Tyler B.M."/>
            <person name="Meinhardt L.W."/>
            <person name="Bailey B.A."/>
        </authorList>
    </citation>
    <scope>NUCLEOTIDE SEQUENCE [LARGE SCALE GENOMIC DNA]</scope>
    <source>
        <strain evidence="2">zdho120</strain>
    </source>
</reference>